<dbReference type="PRINTS" id="PR00507">
    <property type="entry name" value="N12N6MTFRASE"/>
</dbReference>
<dbReference type="InterPro" id="IPR051720">
    <property type="entry name" value="rRNA_MeTrfase/Polyamine_Synth"/>
</dbReference>
<dbReference type="AlphaFoldDB" id="A0A914HCT9"/>
<sequence length="173" mass="19142">MKVKAKRLKSLLQEVDDFDNPRIELEQYITPLEISVALLQHVDELVSLDGCAVADLGCGTESPTTSKNVRESIPIVDKFDVVLTNPPFGTKNNQGSDVAFVLAGLSMLSAGGKLFSLHKSSTRNFLIKTAKKWDSVNRAECVAELKWNLGPTYKFHKKTNVDIDVVLCCFEKV</sequence>
<keyword evidence="1" id="KW-1185">Reference proteome</keyword>
<accession>A0A914HCT9</accession>
<dbReference type="PROSITE" id="PS00092">
    <property type="entry name" value="N6_MTASE"/>
    <property type="match status" value="1"/>
</dbReference>
<evidence type="ECO:0000313" key="2">
    <source>
        <dbReference type="WBParaSite" id="Gr19_v10_g15864.t2"/>
    </source>
</evidence>
<dbReference type="PANTHER" id="PTHR23290">
    <property type="entry name" value="RRNA N6-ADENOSINE-METHYLTRANSFERASE METTL5"/>
    <property type="match status" value="1"/>
</dbReference>
<dbReference type="GO" id="GO:0008988">
    <property type="term" value="F:rRNA (adenine-N6-)-methyltransferase activity"/>
    <property type="evidence" value="ECO:0007669"/>
    <property type="project" value="TreeGrafter"/>
</dbReference>
<dbReference type="GO" id="GO:0003676">
    <property type="term" value="F:nucleic acid binding"/>
    <property type="evidence" value="ECO:0007669"/>
    <property type="project" value="InterPro"/>
</dbReference>
<proteinExistence type="predicted"/>
<name>A0A914HCT9_GLORO</name>
<dbReference type="Gene3D" id="3.40.50.150">
    <property type="entry name" value="Vaccinia Virus protein VP39"/>
    <property type="match status" value="2"/>
</dbReference>
<protein>
    <submittedName>
        <fullName evidence="2">Methyltransferase small domain-containing protein</fullName>
    </submittedName>
</protein>
<dbReference type="PANTHER" id="PTHR23290:SF0">
    <property type="entry name" value="RRNA N6-ADENOSINE-METHYLTRANSFERASE METTL5"/>
    <property type="match status" value="1"/>
</dbReference>
<evidence type="ECO:0000313" key="1">
    <source>
        <dbReference type="Proteomes" id="UP000887572"/>
    </source>
</evidence>
<dbReference type="InterPro" id="IPR029063">
    <property type="entry name" value="SAM-dependent_MTases_sf"/>
</dbReference>
<organism evidence="1 2">
    <name type="scientific">Globodera rostochiensis</name>
    <name type="common">Golden nematode worm</name>
    <name type="synonym">Heterodera rostochiensis</name>
    <dbReference type="NCBI Taxonomy" id="31243"/>
    <lineage>
        <taxon>Eukaryota</taxon>
        <taxon>Metazoa</taxon>
        <taxon>Ecdysozoa</taxon>
        <taxon>Nematoda</taxon>
        <taxon>Chromadorea</taxon>
        <taxon>Rhabditida</taxon>
        <taxon>Tylenchina</taxon>
        <taxon>Tylenchomorpha</taxon>
        <taxon>Tylenchoidea</taxon>
        <taxon>Heteroderidae</taxon>
        <taxon>Heteroderinae</taxon>
        <taxon>Globodera</taxon>
    </lineage>
</organism>
<dbReference type="WBParaSite" id="Gr19_v10_g15864.t2">
    <property type="protein sequence ID" value="Gr19_v10_g15864.t2"/>
    <property type="gene ID" value="Gr19_v10_g15864"/>
</dbReference>
<dbReference type="InterPro" id="IPR002052">
    <property type="entry name" value="DNA_methylase_N6_adenine_CS"/>
</dbReference>
<reference evidence="2" key="1">
    <citation type="submission" date="2022-11" db="UniProtKB">
        <authorList>
            <consortium name="WormBaseParasite"/>
        </authorList>
    </citation>
    <scope>IDENTIFICATION</scope>
</reference>
<dbReference type="Proteomes" id="UP000887572">
    <property type="component" value="Unplaced"/>
</dbReference>
<dbReference type="SUPFAM" id="SSF53335">
    <property type="entry name" value="S-adenosyl-L-methionine-dependent methyltransferases"/>
    <property type="match status" value="1"/>
</dbReference>